<evidence type="ECO:0000256" key="1">
    <source>
        <dbReference type="SAM" id="Phobius"/>
    </source>
</evidence>
<feature type="transmembrane region" description="Helical" evidence="1">
    <location>
        <begin position="209"/>
        <end position="233"/>
    </location>
</feature>
<dbReference type="Pfam" id="PF18895">
    <property type="entry name" value="T4SS_pilin"/>
    <property type="match status" value="1"/>
</dbReference>
<organism evidence="3 4">
    <name type="scientific">Candidatus Magasanikbacteria bacterium RIFCSPHIGHO2_02_FULL_47_14</name>
    <dbReference type="NCBI Taxonomy" id="1798680"/>
    <lineage>
        <taxon>Bacteria</taxon>
        <taxon>Candidatus Magasanikiibacteriota</taxon>
    </lineage>
</organism>
<evidence type="ECO:0008006" key="5">
    <source>
        <dbReference type="Google" id="ProtNLM"/>
    </source>
</evidence>
<keyword evidence="1" id="KW-0472">Membrane</keyword>
<feature type="chain" id="PRO_5009525510" description="Ig-like domain-containing protein" evidence="2">
    <location>
        <begin position="26"/>
        <end position="292"/>
    </location>
</feature>
<dbReference type="AlphaFoldDB" id="A0A1F6LZ03"/>
<protein>
    <recommendedName>
        <fullName evidence="5">Ig-like domain-containing protein</fullName>
    </recommendedName>
</protein>
<feature type="signal peptide" evidence="2">
    <location>
        <begin position="1"/>
        <end position="25"/>
    </location>
</feature>
<dbReference type="Proteomes" id="UP000176282">
    <property type="component" value="Unassembled WGS sequence"/>
</dbReference>
<keyword evidence="1" id="KW-1133">Transmembrane helix</keyword>
<name>A0A1F6LZ03_9BACT</name>
<evidence type="ECO:0000313" key="3">
    <source>
        <dbReference type="EMBL" id="OGH64544.1"/>
    </source>
</evidence>
<reference evidence="3 4" key="1">
    <citation type="journal article" date="2016" name="Nat. Commun.">
        <title>Thousands of microbial genomes shed light on interconnected biogeochemical processes in an aquifer system.</title>
        <authorList>
            <person name="Anantharaman K."/>
            <person name="Brown C.T."/>
            <person name="Hug L.A."/>
            <person name="Sharon I."/>
            <person name="Castelle C.J."/>
            <person name="Probst A.J."/>
            <person name="Thomas B.C."/>
            <person name="Singh A."/>
            <person name="Wilkins M.J."/>
            <person name="Karaoz U."/>
            <person name="Brodie E.L."/>
            <person name="Williams K.H."/>
            <person name="Hubbard S.S."/>
            <person name="Banfield J.F."/>
        </authorList>
    </citation>
    <scope>NUCLEOTIDE SEQUENCE [LARGE SCALE GENOMIC DNA]</scope>
</reference>
<comment type="caution">
    <text evidence="3">The sequence shown here is derived from an EMBL/GenBank/DDBJ whole genome shotgun (WGS) entry which is preliminary data.</text>
</comment>
<gene>
    <name evidence="3" type="ORF">A3J66_01620</name>
</gene>
<keyword evidence="1" id="KW-0812">Transmembrane</keyword>
<sequence length="292" mass="31384">MRIRPLIFFGAVLLASLYTRTPASAEITQGQCICNIQITGAFRNQPCNLTNLPGGDRLKTISIPIGKELIVRSLFNGEHEKVLTGKVPSLGGPNRCPPGRFQDAWQGLQATGEPVKIKMTRNLCEGGLDETDWVPYTWELPNENLADGFYKLRISSCKFSSGGDAGTDTPILSTKPADYHGPLPDCAFFNIGCRNTNELLSLLVNIGNFIFAGIGTWALLAFVYGGVMMIISMGNSEQFTKGKDALVAAVIGLVIALSAYLIINFVLDALQVGSEFRPPASGSQSPATSPKP</sequence>
<dbReference type="STRING" id="1798680.A3J66_01620"/>
<accession>A0A1F6LZ03</accession>
<feature type="transmembrane region" description="Helical" evidence="1">
    <location>
        <begin position="245"/>
        <end position="267"/>
    </location>
</feature>
<keyword evidence="2" id="KW-0732">Signal</keyword>
<dbReference type="EMBL" id="MFQB01000057">
    <property type="protein sequence ID" value="OGH64544.1"/>
    <property type="molecule type" value="Genomic_DNA"/>
</dbReference>
<dbReference type="InterPro" id="IPR043993">
    <property type="entry name" value="T4SS_pilin"/>
</dbReference>
<proteinExistence type="predicted"/>
<evidence type="ECO:0000256" key="2">
    <source>
        <dbReference type="SAM" id="SignalP"/>
    </source>
</evidence>
<evidence type="ECO:0000313" key="4">
    <source>
        <dbReference type="Proteomes" id="UP000176282"/>
    </source>
</evidence>